<dbReference type="GO" id="GO:0055085">
    <property type="term" value="P:transmembrane transport"/>
    <property type="evidence" value="ECO:0007669"/>
    <property type="project" value="InterPro"/>
</dbReference>
<evidence type="ECO:0000256" key="2">
    <source>
        <dbReference type="ARBA" id="ARBA00007069"/>
    </source>
</evidence>
<evidence type="ECO:0000256" key="11">
    <source>
        <dbReference type="SAM" id="Phobius"/>
    </source>
</evidence>
<evidence type="ECO:0000256" key="10">
    <source>
        <dbReference type="ARBA" id="ARBA00039580"/>
    </source>
</evidence>
<dbReference type="CDD" id="cd06261">
    <property type="entry name" value="TM_PBP2"/>
    <property type="match status" value="1"/>
</dbReference>
<evidence type="ECO:0000256" key="6">
    <source>
        <dbReference type="ARBA" id="ARBA00022692"/>
    </source>
</evidence>
<dbReference type="PANTHER" id="PTHR43848:SF5">
    <property type="entry name" value="SPERMIDINE_PUTRESCINE TRANSPORT SYSTEM PERMEASE PROTEIN POTC"/>
    <property type="match status" value="1"/>
</dbReference>
<evidence type="ECO:0000313" key="13">
    <source>
        <dbReference type="EMBL" id="SVA80748.1"/>
    </source>
</evidence>
<name>A0A381YUM1_9ZZZZ</name>
<dbReference type="Pfam" id="PF00528">
    <property type="entry name" value="BPD_transp_1"/>
    <property type="match status" value="1"/>
</dbReference>
<evidence type="ECO:0000256" key="7">
    <source>
        <dbReference type="ARBA" id="ARBA00022989"/>
    </source>
</evidence>
<keyword evidence="7 11" id="KW-1133">Transmembrane helix</keyword>
<dbReference type="InterPro" id="IPR000515">
    <property type="entry name" value="MetI-like"/>
</dbReference>
<dbReference type="InterPro" id="IPR035906">
    <property type="entry name" value="MetI-like_sf"/>
</dbReference>
<dbReference type="AlphaFoldDB" id="A0A381YUM1"/>
<organism evidence="13">
    <name type="scientific">marine metagenome</name>
    <dbReference type="NCBI Taxonomy" id="408172"/>
    <lineage>
        <taxon>unclassified sequences</taxon>
        <taxon>metagenomes</taxon>
        <taxon>ecological metagenomes</taxon>
    </lineage>
</organism>
<keyword evidence="8 11" id="KW-0472">Membrane</keyword>
<dbReference type="SUPFAM" id="SSF161098">
    <property type="entry name" value="MetI-like"/>
    <property type="match status" value="1"/>
</dbReference>
<feature type="domain" description="ABC transmembrane type-1" evidence="12">
    <location>
        <begin position="24"/>
        <end position="214"/>
    </location>
</feature>
<dbReference type="InterPro" id="IPR051789">
    <property type="entry name" value="Bact_Polyamine_Transport"/>
</dbReference>
<comment type="subcellular location">
    <subcellularLocation>
        <location evidence="1">Cell inner membrane</location>
        <topology evidence="1">Multi-pass membrane protein</topology>
    </subcellularLocation>
</comment>
<reference evidence="13" key="1">
    <citation type="submission" date="2018-05" db="EMBL/GenBank/DDBJ databases">
        <authorList>
            <person name="Lanie J.A."/>
            <person name="Ng W.-L."/>
            <person name="Kazmierczak K.M."/>
            <person name="Andrzejewski T.M."/>
            <person name="Davidsen T.M."/>
            <person name="Wayne K.J."/>
            <person name="Tettelin H."/>
            <person name="Glass J.I."/>
            <person name="Rusch D."/>
            <person name="Podicherti R."/>
            <person name="Tsui H.-C.T."/>
            <person name="Winkler M.E."/>
        </authorList>
    </citation>
    <scope>NUCLEOTIDE SEQUENCE</scope>
</reference>
<feature type="transmembrane region" description="Helical" evidence="11">
    <location>
        <begin position="28"/>
        <end position="50"/>
    </location>
</feature>
<dbReference type="PANTHER" id="PTHR43848">
    <property type="entry name" value="PUTRESCINE TRANSPORT SYSTEM PERMEASE PROTEIN POTI"/>
    <property type="match status" value="1"/>
</dbReference>
<keyword evidence="6 11" id="KW-0812">Transmembrane</keyword>
<evidence type="ECO:0000256" key="8">
    <source>
        <dbReference type="ARBA" id="ARBA00023136"/>
    </source>
</evidence>
<dbReference type="GO" id="GO:0005886">
    <property type="term" value="C:plasma membrane"/>
    <property type="evidence" value="ECO:0007669"/>
    <property type="project" value="UniProtKB-SubCell"/>
</dbReference>
<comment type="similarity">
    <text evidence="2">Belongs to the binding-protein-dependent transport system permease family. CysTW subfamily.</text>
</comment>
<gene>
    <name evidence="13" type="ORF">METZ01_LOCUS133602</name>
</gene>
<keyword evidence="3" id="KW-0813">Transport</keyword>
<sequence>MIWTGFSFRWYAKLFSNDNIQNAALNSLIVAFAAAPMATIIATFSALVLVRGGDFRAKELSNGLITLPLMVPEIVTAVATLIFFATLGINLGLINVIIAHTVFCIPFAYMPIKAALEAMDPNLELAGRDLYSNKTSAFRTITLPLLTPGILSGFMLAFVISIDDFIITLMVAGGGATTLPVYIYSMVKMGVSPEVNAVSSLMLAFSVLIVTFYWLFNKKIKY</sequence>
<accession>A0A381YUM1</accession>
<feature type="transmembrane region" description="Helical" evidence="11">
    <location>
        <begin position="197"/>
        <end position="216"/>
    </location>
</feature>
<dbReference type="EMBL" id="UINC01019107">
    <property type="protein sequence ID" value="SVA80748.1"/>
    <property type="molecule type" value="Genomic_DNA"/>
</dbReference>
<feature type="transmembrane region" description="Helical" evidence="11">
    <location>
        <begin position="93"/>
        <end position="116"/>
    </location>
</feature>
<keyword evidence="5" id="KW-0997">Cell inner membrane</keyword>
<evidence type="ECO:0000256" key="5">
    <source>
        <dbReference type="ARBA" id="ARBA00022519"/>
    </source>
</evidence>
<protein>
    <recommendedName>
        <fullName evidence="10">Spermidine/putrescine transport system permease protein PotC</fullName>
    </recommendedName>
</protein>
<evidence type="ECO:0000256" key="1">
    <source>
        <dbReference type="ARBA" id="ARBA00004429"/>
    </source>
</evidence>
<feature type="transmembrane region" description="Helical" evidence="11">
    <location>
        <begin position="165"/>
        <end position="185"/>
    </location>
</feature>
<comment type="function">
    <text evidence="9">Required for the activity of the bacterial periplasmic transport system of putrescine and spermidine.</text>
</comment>
<dbReference type="Gene3D" id="1.10.3720.10">
    <property type="entry name" value="MetI-like"/>
    <property type="match status" value="1"/>
</dbReference>
<evidence type="ECO:0000256" key="4">
    <source>
        <dbReference type="ARBA" id="ARBA00022475"/>
    </source>
</evidence>
<keyword evidence="4" id="KW-1003">Cell membrane</keyword>
<proteinExistence type="inferred from homology"/>
<evidence type="ECO:0000259" key="12">
    <source>
        <dbReference type="PROSITE" id="PS50928"/>
    </source>
</evidence>
<evidence type="ECO:0000256" key="3">
    <source>
        <dbReference type="ARBA" id="ARBA00022448"/>
    </source>
</evidence>
<evidence type="ECO:0000256" key="9">
    <source>
        <dbReference type="ARBA" id="ARBA00037216"/>
    </source>
</evidence>
<feature type="transmembrane region" description="Helical" evidence="11">
    <location>
        <begin position="62"/>
        <end position="87"/>
    </location>
</feature>
<feature type="transmembrane region" description="Helical" evidence="11">
    <location>
        <begin position="137"/>
        <end position="159"/>
    </location>
</feature>
<dbReference type="PROSITE" id="PS50928">
    <property type="entry name" value="ABC_TM1"/>
    <property type="match status" value="1"/>
</dbReference>